<evidence type="ECO:0000313" key="3">
    <source>
        <dbReference type="Proteomes" id="UP001595075"/>
    </source>
</evidence>
<sequence>MPHVENRRMLWKTVQACPEESKSRFLVVLTLLTETSGRDHATPQARLQSSQPDTRPGHEADLFHIGHVMTSGQSSMTRDSKSIRPTRRQLNFERQRKAGPLASDIFDTPAHILHGSNLPSATEPTKQATSESPCNYRFCRSICSGKIQRERKNGEERLRGKELGSGLESQDWDLCSTRSPVATVHHRRYRPAATTSDRYVCFGAKRTEPARQIFSVLYPVDEIYSDLADTATWFTTVFTDPRINGVVISPPSGLLSKVQWQLCLSGAAQNRWASRISILDCHELEI</sequence>
<organism evidence="2 3">
    <name type="scientific">Oculimacula yallundae</name>
    <dbReference type="NCBI Taxonomy" id="86028"/>
    <lineage>
        <taxon>Eukaryota</taxon>
        <taxon>Fungi</taxon>
        <taxon>Dikarya</taxon>
        <taxon>Ascomycota</taxon>
        <taxon>Pezizomycotina</taxon>
        <taxon>Leotiomycetes</taxon>
        <taxon>Helotiales</taxon>
        <taxon>Ploettnerulaceae</taxon>
        <taxon>Oculimacula</taxon>
    </lineage>
</organism>
<name>A0ABR4C5B2_9HELO</name>
<evidence type="ECO:0000313" key="2">
    <source>
        <dbReference type="EMBL" id="KAL2064855.1"/>
    </source>
</evidence>
<comment type="caution">
    <text evidence="2">The sequence shown here is derived from an EMBL/GenBank/DDBJ whole genome shotgun (WGS) entry which is preliminary data.</text>
</comment>
<proteinExistence type="predicted"/>
<accession>A0ABR4C5B2</accession>
<dbReference type="Proteomes" id="UP001595075">
    <property type="component" value="Unassembled WGS sequence"/>
</dbReference>
<protein>
    <submittedName>
        <fullName evidence="2">Uncharacterized protein</fullName>
    </submittedName>
</protein>
<reference evidence="2 3" key="1">
    <citation type="journal article" date="2024" name="Commun. Biol.">
        <title>Comparative genomic analysis of thermophilic fungi reveals convergent evolutionary adaptations and gene losses.</title>
        <authorList>
            <person name="Steindorff A.S."/>
            <person name="Aguilar-Pontes M.V."/>
            <person name="Robinson A.J."/>
            <person name="Andreopoulos B."/>
            <person name="LaButti K."/>
            <person name="Kuo A."/>
            <person name="Mondo S."/>
            <person name="Riley R."/>
            <person name="Otillar R."/>
            <person name="Haridas S."/>
            <person name="Lipzen A."/>
            <person name="Grimwood J."/>
            <person name="Schmutz J."/>
            <person name="Clum A."/>
            <person name="Reid I.D."/>
            <person name="Moisan M.C."/>
            <person name="Butler G."/>
            <person name="Nguyen T.T.M."/>
            <person name="Dewar K."/>
            <person name="Conant G."/>
            <person name="Drula E."/>
            <person name="Henrissat B."/>
            <person name="Hansel C."/>
            <person name="Singer S."/>
            <person name="Hutchinson M.I."/>
            <person name="de Vries R.P."/>
            <person name="Natvig D.O."/>
            <person name="Powell A.J."/>
            <person name="Tsang A."/>
            <person name="Grigoriev I.V."/>
        </authorList>
    </citation>
    <scope>NUCLEOTIDE SEQUENCE [LARGE SCALE GENOMIC DNA]</scope>
    <source>
        <strain evidence="2 3">CBS 494.80</strain>
    </source>
</reference>
<dbReference type="EMBL" id="JAZHXI010000013">
    <property type="protein sequence ID" value="KAL2064855.1"/>
    <property type="molecule type" value="Genomic_DNA"/>
</dbReference>
<feature type="region of interest" description="Disordered" evidence="1">
    <location>
        <begin position="38"/>
        <end position="58"/>
    </location>
</feature>
<keyword evidence="3" id="KW-1185">Reference proteome</keyword>
<gene>
    <name evidence="2" type="ORF">VTL71DRAFT_3995</name>
</gene>
<evidence type="ECO:0000256" key="1">
    <source>
        <dbReference type="SAM" id="MobiDB-lite"/>
    </source>
</evidence>